<gene>
    <name evidence="1" type="ORF">HNQ66_000640</name>
</gene>
<evidence type="ECO:0000313" key="2">
    <source>
        <dbReference type="Proteomes" id="UP000535406"/>
    </source>
</evidence>
<sequence length="62" mass="6604">MSRLTLLERLKAAQQTPKYQGRDITTISAVLSNTALARHVEICEQAAGIAPKAGEPSGTTTH</sequence>
<reference evidence="1 2" key="1">
    <citation type="submission" date="2020-08" db="EMBL/GenBank/DDBJ databases">
        <title>Genomic Encyclopedia of Type Strains, Phase IV (KMG-IV): sequencing the most valuable type-strain genomes for metagenomic binning, comparative biology and taxonomic classification.</title>
        <authorList>
            <person name="Goeker M."/>
        </authorList>
    </citation>
    <scope>NUCLEOTIDE SEQUENCE [LARGE SCALE GENOMIC DNA]</scope>
    <source>
        <strain evidence="1 2">DSM 21319</strain>
    </source>
</reference>
<protein>
    <submittedName>
        <fullName evidence="1">Uncharacterized protein</fullName>
    </submittedName>
</protein>
<keyword evidence="2" id="KW-1185">Reference proteome</keyword>
<name>A0A7W7YS58_9HYPH</name>
<organism evidence="1 2">
    <name type="scientific">Shinella fusca</name>
    <dbReference type="NCBI Taxonomy" id="544480"/>
    <lineage>
        <taxon>Bacteria</taxon>
        <taxon>Pseudomonadati</taxon>
        <taxon>Pseudomonadota</taxon>
        <taxon>Alphaproteobacteria</taxon>
        <taxon>Hyphomicrobiales</taxon>
        <taxon>Rhizobiaceae</taxon>
        <taxon>Shinella</taxon>
    </lineage>
</organism>
<accession>A0A7W7YS58</accession>
<evidence type="ECO:0000313" key="1">
    <source>
        <dbReference type="EMBL" id="MBB5041257.1"/>
    </source>
</evidence>
<dbReference type="RefSeq" id="WP_184140765.1">
    <property type="nucleotide sequence ID" value="NZ_JACHIK010000002.1"/>
</dbReference>
<dbReference type="Proteomes" id="UP000535406">
    <property type="component" value="Unassembled WGS sequence"/>
</dbReference>
<dbReference type="AlphaFoldDB" id="A0A7W7YS58"/>
<proteinExistence type="predicted"/>
<dbReference type="EMBL" id="JACHIK010000002">
    <property type="protein sequence ID" value="MBB5041257.1"/>
    <property type="molecule type" value="Genomic_DNA"/>
</dbReference>
<comment type="caution">
    <text evidence="1">The sequence shown here is derived from an EMBL/GenBank/DDBJ whole genome shotgun (WGS) entry which is preliminary data.</text>
</comment>